<dbReference type="EMBL" id="JBBXMP010000081">
    <property type="protein sequence ID" value="KAL0063446.1"/>
    <property type="molecule type" value="Genomic_DNA"/>
</dbReference>
<evidence type="ECO:0000313" key="3">
    <source>
        <dbReference type="EMBL" id="KAL0063446.1"/>
    </source>
</evidence>
<dbReference type="InterPro" id="IPR024662">
    <property type="entry name" value="Trs65"/>
</dbReference>
<keyword evidence="4" id="KW-1185">Reference proteome</keyword>
<feature type="region of interest" description="Disordered" evidence="1">
    <location>
        <begin position="846"/>
        <end position="893"/>
    </location>
</feature>
<dbReference type="PANTHER" id="PTHR28159:SF1">
    <property type="entry name" value="TRAFFICKING PROTEIN PARTICLE COMPLEX II-SPECIFIC SUBUNIT 65"/>
    <property type="match status" value="1"/>
</dbReference>
<gene>
    <name evidence="3" type="ORF">AAF712_009650</name>
</gene>
<feature type="domain" description="Trafficking protein particle complex II-specific subunit 65 IgD3" evidence="2">
    <location>
        <begin position="1034"/>
        <end position="1093"/>
    </location>
</feature>
<organism evidence="3 4">
    <name type="scientific">Marasmius tenuissimus</name>
    <dbReference type="NCBI Taxonomy" id="585030"/>
    <lineage>
        <taxon>Eukaryota</taxon>
        <taxon>Fungi</taxon>
        <taxon>Dikarya</taxon>
        <taxon>Basidiomycota</taxon>
        <taxon>Agaricomycotina</taxon>
        <taxon>Agaricomycetes</taxon>
        <taxon>Agaricomycetidae</taxon>
        <taxon>Agaricales</taxon>
        <taxon>Marasmiineae</taxon>
        <taxon>Marasmiaceae</taxon>
        <taxon>Marasmius</taxon>
    </lineage>
</organism>
<feature type="region of interest" description="Disordered" evidence="1">
    <location>
        <begin position="289"/>
        <end position="313"/>
    </location>
</feature>
<dbReference type="InterPro" id="IPR055420">
    <property type="entry name" value="IgD3_Trs65"/>
</dbReference>
<feature type="compositionally biased region" description="Acidic residues" evidence="1">
    <location>
        <begin position="431"/>
        <end position="445"/>
    </location>
</feature>
<feature type="compositionally biased region" description="Acidic residues" evidence="1">
    <location>
        <begin position="192"/>
        <end position="202"/>
    </location>
</feature>
<name>A0ABR2ZPE9_9AGAR</name>
<evidence type="ECO:0000313" key="4">
    <source>
        <dbReference type="Proteomes" id="UP001437256"/>
    </source>
</evidence>
<evidence type="ECO:0000259" key="2">
    <source>
        <dbReference type="Pfam" id="PF12735"/>
    </source>
</evidence>
<protein>
    <recommendedName>
        <fullName evidence="2">Trafficking protein particle complex II-specific subunit 65 IgD3 domain-containing protein</fullName>
    </recommendedName>
</protein>
<feature type="compositionally biased region" description="Polar residues" evidence="1">
    <location>
        <begin position="332"/>
        <end position="342"/>
    </location>
</feature>
<sequence>MTSQFEQLFSSTKLDVVVPNTSLEFPPSKHSADEWLETLQSGAPQDRKEAFFDEHIQAVLTARIPHPEQAEKPTQHDPPPVLLSFLSHLQISLEASYISPTPDIPEHANTATPRSDTPPRSVSLKGKKPMALNLSPNPPTKASSPNHHPSILPPATPIPTPASTENDRRYAQSEGIMLCTRIWGGEGPTTLGDDDDEDEEGAEESRPKKPEAKPKEAFHLVWSEKEKVWVAVYKVVFTVAFLRLPFRLPPGASPLLCITLSTTLRELPVAVNGPKNPLARYISSLEGTRLSVPTHSPTSPNSPTSPSRQDSLSLKGGLAEVNLLGGLYPVSSDPNSPTSPTAPTRPENPAEGDLVLPSTRLGPSMRSSLFHLSSSPGGPPPSPQLTPMQTPGGALKPAAHPTLRKSFRKTLFATSGFKVRMRTVFVPSLLMDEDDEEEEEREDDALSSGPEEGTVVLCVEVENEQDPFASASDFGGRNAGGILVERVEVGIGGGEDEGARAELIGWDADALLAMKRRRKEKVPSKFPLLLTPREQFNLLYAVTFLRNPEEVDIMSTVSLDGRSAGLKPGGTIMQTGPGKDMVQRSVTLKIFGRPSYVYRTSAETSFYPTSTFCTRWNCILDLSTTSLLDRRIEDDMGPTSLANPNHPFAASAPSVLPEPASPFPASITSPRLPPSNPGSLLAGDMKRASLASYSRSGTSSRSSTPANANPNIDNNRRHTIATGATSGATSLIKAATAGARNSFTPVAMSPPPPPERRDSYGFGFPPPRERRDSGGPRGGGSPLAYTPPSSMLQSQIPRSPTTYEAPPPLPFKDRNGALSVAIPGGPTSPGPSLDQVMGQMPPLTPAYPAYPPPNNNISPSHTPLPPTPPSQGPFIPQGGSNVPPGQGSYLGPSVDIRREKGMMMPGGGHSPQTPAPHVGFGIGGAAPGMFEGAVGGVSMNGLGGGVDNPIVVSIGLKTSLEAKGKDPGARAGMGTGKIYPSERFTLDIFVFNKSSWTRRFDISCPDPRVVRKRNQEKNFGKALDLKGRVKALPGVVPLENRVRIGPLLPSACQSVGMEFIALAPGVHSIDTLTLTDTETGFAMNLRSVMDIVVHEKNEIS</sequence>
<feature type="region of interest" description="Disordered" evidence="1">
    <location>
        <begin position="637"/>
        <end position="717"/>
    </location>
</feature>
<feature type="compositionally biased region" description="Pro residues" evidence="1">
    <location>
        <begin position="862"/>
        <end position="871"/>
    </location>
</feature>
<feature type="region of interest" description="Disordered" evidence="1">
    <location>
        <begin position="99"/>
        <end position="169"/>
    </location>
</feature>
<feature type="region of interest" description="Disordered" evidence="1">
    <location>
        <begin position="430"/>
        <end position="451"/>
    </location>
</feature>
<evidence type="ECO:0000256" key="1">
    <source>
        <dbReference type="SAM" id="MobiDB-lite"/>
    </source>
</evidence>
<reference evidence="3 4" key="1">
    <citation type="submission" date="2024-05" db="EMBL/GenBank/DDBJ databases">
        <title>A draft genome resource for the thread blight pathogen Marasmius tenuissimus strain MS-2.</title>
        <authorList>
            <person name="Yulfo-Soto G.E."/>
            <person name="Baruah I.K."/>
            <person name="Amoako-Attah I."/>
            <person name="Bukari Y."/>
            <person name="Meinhardt L.W."/>
            <person name="Bailey B.A."/>
            <person name="Cohen S.P."/>
        </authorList>
    </citation>
    <scope>NUCLEOTIDE SEQUENCE [LARGE SCALE GENOMIC DNA]</scope>
    <source>
        <strain evidence="3 4">MS-2</strain>
    </source>
</reference>
<feature type="compositionally biased region" description="Pro residues" evidence="1">
    <location>
        <begin position="151"/>
        <end position="160"/>
    </location>
</feature>
<feature type="compositionally biased region" description="Polar residues" evidence="1">
    <location>
        <begin position="787"/>
        <end position="802"/>
    </location>
</feature>
<accession>A0ABR2ZPE9</accession>
<feature type="compositionally biased region" description="Low complexity" evidence="1">
    <location>
        <begin position="363"/>
        <end position="376"/>
    </location>
</feature>
<proteinExistence type="predicted"/>
<dbReference type="Proteomes" id="UP001437256">
    <property type="component" value="Unassembled WGS sequence"/>
</dbReference>
<feature type="compositionally biased region" description="Polar residues" evidence="1">
    <location>
        <begin position="109"/>
        <end position="120"/>
    </location>
</feature>
<dbReference type="PANTHER" id="PTHR28159">
    <property type="entry name" value="TRAFFICKING PROTEIN PARTICLE COMPLEX II-SPECIFIC SUBUNIT 65"/>
    <property type="match status" value="1"/>
</dbReference>
<feature type="compositionally biased region" description="Basic and acidic residues" evidence="1">
    <location>
        <begin position="203"/>
        <end position="214"/>
    </location>
</feature>
<feature type="compositionally biased region" description="Low complexity" evidence="1">
    <location>
        <begin position="293"/>
        <end position="307"/>
    </location>
</feature>
<feature type="region of interest" description="Disordered" evidence="1">
    <location>
        <begin position="182"/>
        <end position="214"/>
    </location>
</feature>
<dbReference type="Pfam" id="PF12735">
    <property type="entry name" value="IgD3_Trs65"/>
    <property type="match status" value="1"/>
</dbReference>
<feature type="region of interest" description="Disordered" evidence="1">
    <location>
        <begin position="326"/>
        <end position="401"/>
    </location>
</feature>
<feature type="compositionally biased region" description="Low complexity" evidence="1">
    <location>
        <begin position="688"/>
        <end position="704"/>
    </location>
</feature>
<comment type="caution">
    <text evidence="3">The sequence shown here is derived from an EMBL/GenBank/DDBJ whole genome shotgun (WGS) entry which is preliminary data.</text>
</comment>
<feature type="region of interest" description="Disordered" evidence="1">
    <location>
        <begin position="742"/>
        <end position="832"/>
    </location>
</feature>